<feature type="transmembrane region" description="Helical" evidence="6">
    <location>
        <begin position="197"/>
        <end position="215"/>
    </location>
</feature>
<evidence type="ECO:0000256" key="3">
    <source>
        <dbReference type="ARBA" id="ARBA00022989"/>
    </source>
</evidence>
<feature type="transmembrane region" description="Helical" evidence="6">
    <location>
        <begin position="167"/>
        <end position="185"/>
    </location>
</feature>
<dbReference type="InParanoid" id="A0A5C3P5V1"/>
<gene>
    <name evidence="9" type="ORF">K466DRAFT_231331</name>
</gene>
<evidence type="ECO:0000256" key="2">
    <source>
        <dbReference type="ARBA" id="ARBA00022692"/>
    </source>
</evidence>
<dbReference type="Pfam" id="PF13886">
    <property type="entry name" value="TM7S3_TM198"/>
    <property type="match status" value="1"/>
</dbReference>
<feature type="region of interest" description="Disordered" evidence="5">
    <location>
        <begin position="307"/>
        <end position="335"/>
    </location>
</feature>
<evidence type="ECO:0000256" key="4">
    <source>
        <dbReference type="ARBA" id="ARBA00023136"/>
    </source>
</evidence>
<evidence type="ECO:0000256" key="7">
    <source>
        <dbReference type="SAM" id="SignalP"/>
    </source>
</evidence>
<feature type="transmembrane region" description="Helical" evidence="6">
    <location>
        <begin position="274"/>
        <end position="295"/>
    </location>
</feature>
<reference evidence="9 10" key="1">
    <citation type="journal article" date="2019" name="Nat. Ecol. Evol.">
        <title>Megaphylogeny resolves global patterns of mushroom evolution.</title>
        <authorList>
            <person name="Varga T."/>
            <person name="Krizsan K."/>
            <person name="Foldi C."/>
            <person name="Dima B."/>
            <person name="Sanchez-Garcia M."/>
            <person name="Sanchez-Ramirez S."/>
            <person name="Szollosi G.J."/>
            <person name="Szarkandi J.G."/>
            <person name="Papp V."/>
            <person name="Albert L."/>
            <person name="Andreopoulos W."/>
            <person name="Angelini C."/>
            <person name="Antonin V."/>
            <person name="Barry K.W."/>
            <person name="Bougher N.L."/>
            <person name="Buchanan P."/>
            <person name="Buyck B."/>
            <person name="Bense V."/>
            <person name="Catcheside P."/>
            <person name="Chovatia M."/>
            <person name="Cooper J."/>
            <person name="Damon W."/>
            <person name="Desjardin D."/>
            <person name="Finy P."/>
            <person name="Geml J."/>
            <person name="Haridas S."/>
            <person name="Hughes K."/>
            <person name="Justo A."/>
            <person name="Karasinski D."/>
            <person name="Kautmanova I."/>
            <person name="Kiss B."/>
            <person name="Kocsube S."/>
            <person name="Kotiranta H."/>
            <person name="LaButti K.M."/>
            <person name="Lechner B.E."/>
            <person name="Liimatainen K."/>
            <person name="Lipzen A."/>
            <person name="Lukacs Z."/>
            <person name="Mihaltcheva S."/>
            <person name="Morgado L.N."/>
            <person name="Niskanen T."/>
            <person name="Noordeloos M.E."/>
            <person name="Ohm R.A."/>
            <person name="Ortiz-Santana B."/>
            <person name="Ovrebo C."/>
            <person name="Racz N."/>
            <person name="Riley R."/>
            <person name="Savchenko A."/>
            <person name="Shiryaev A."/>
            <person name="Soop K."/>
            <person name="Spirin V."/>
            <person name="Szebenyi C."/>
            <person name="Tomsovsky M."/>
            <person name="Tulloss R.E."/>
            <person name="Uehling J."/>
            <person name="Grigoriev I.V."/>
            <person name="Vagvolgyi C."/>
            <person name="Papp T."/>
            <person name="Martin F.M."/>
            <person name="Miettinen O."/>
            <person name="Hibbett D.S."/>
            <person name="Nagy L.G."/>
        </authorList>
    </citation>
    <scope>NUCLEOTIDE SEQUENCE [LARGE SCALE GENOMIC DNA]</scope>
    <source>
        <strain evidence="9 10">HHB13444</strain>
    </source>
</reference>
<name>A0A5C3P5V1_9APHY</name>
<keyword evidence="10" id="KW-1185">Reference proteome</keyword>
<evidence type="ECO:0000313" key="9">
    <source>
        <dbReference type="EMBL" id="TFK84247.1"/>
    </source>
</evidence>
<evidence type="ECO:0000256" key="5">
    <source>
        <dbReference type="SAM" id="MobiDB-lite"/>
    </source>
</evidence>
<organism evidence="9 10">
    <name type="scientific">Polyporus arcularius HHB13444</name>
    <dbReference type="NCBI Taxonomy" id="1314778"/>
    <lineage>
        <taxon>Eukaryota</taxon>
        <taxon>Fungi</taxon>
        <taxon>Dikarya</taxon>
        <taxon>Basidiomycota</taxon>
        <taxon>Agaricomycotina</taxon>
        <taxon>Agaricomycetes</taxon>
        <taxon>Polyporales</taxon>
        <taxon>Polyporaceae</taxon>
        <taxon>Polyporus</taxon>
    </lineage>
</organism>
<feature type="signal peptide" evidence="7">
    <location>
        <begin position="1"/>
        <end position="31"/>
    </location>
</feature>
<feature type="domain" description="TM7S3/TM198-like" evidence="8">
    <location>
        <begin position="93"/>
        <end position="294"/>
    </location>
</feature>
<protein>
    <recommendedName>
        <fullName evidence="8">TM7S3/TM198-like domain-containing protein</fullName>
    </recommendedName>
</protein>
<keyword evidence="7" id="KW-0732">Signal</keyword>
<feature type="transmembrane region" description="Helical" evidence="6">
    <location>
        <begin position="83"/>
        <end position="104"/>
    </location>
</feature>
<evidence type="ECO:0000256" key="6">
    <source>
        <dbReference type="SAM" id="Phobius"/>
    </source>
</evidence>
<dbReference type="GO" id="GO:0016020">
    <property type="term" value="C:membrane"/>
    <property type="evidence" value="ECO:0007669"/>
    <property type="project" value="UniProtKB-SubCell"/>
</dbReference>
<feature type="transmembrane region" description="Helical" evidence="6">
    <location>
        <begin position="141"/>
        <end position="160"/>
    </location>
</feature>
<keyword evidence="3 6" id="KW-1133">Transmembrane helix</keyword>
<feature type="transmembrane region" description="Helical" evidence="6">
    <location>
        <begin position="222"/>
        <end position="241"/>
    </location>
</feature>
<accession>A0A5C3P5V1</accession>
<feature type="transmembrane region" description="Helical" evidence="6">
    <location>
        <begin position="111"/>
        <end position="129"/>
    </location>
</feature>
<dbReference type="EMBL" id="ML211330">
    <property type="protein sequence ID" value="TFK84247.1"/>
    <property type="molecule type" value="Genomic_DNA"/>
</dbReference>
<dbReference type="AlphaFoldDB" id="A0A5C3P5V1"/>
<proteinExistence type="predicted"/>
<keyword evidence="4 6" id="KW-0472">Membrane</keyword>
<dbReference type="Proteomes" id="UP000308197">
    <property type="component" value="Unassembled WGS sequence"/>
</dbReference>
<dbReference type="InterPro" id="IPR025256">
    <property type="entry name" value="TM7S3/TM198-like_dom"/>
</dbReference>
<sequence length="349" mass="37149">MAESFRTLIPHILTILPCLLLFLALVSDVHASPLAPDLAAHHWKRVTPVVVTSDVGDNSSVINPITNQPIPQGAATDGGGTDLSIPAIIWLAYVFVTGVPLALAGFRLYRVTTGLGIGVGLTLCVWAAFVNTVGADGISDLVLTVISMGGFLVGFICGLLDFGRTPGILVVGLLGGLSVGVRVVLLRPGLLVPNYLVNWIVLVPFMLVGVAFVLLKQRPGIMSCCAAIGTFLIGLGVDLLLEKQSGWSFALRFLFDRNNSHFLAIVHKGYNPTIMTQIILGASIGAIPIFAFAQYKVFKGPFKRQSADSDSETASLAGEQEPGTSMTELLKPPPRMSRMQLLKSRFSVA</sequence>
<feature type="chain" id="PRO_5023054413" description="TM7S3/TM198-like domain-containing protein" evidence="7">
    <location>
        <begin position="32"/>
        <end position="349"/>
    </location>
</feature>
<evidence type="ECO:0000259" key="8">
    <source>
        <dbReference type="Pfam" id="PF13886"/>
    </source>
</evidence>
<evidence type="ECO:0000256" key="1">
    <source>
        <dbReference type="ARBA" id="ARBA00004141"/>
    </source>
</evidence>
<evidence type="ECO:0000313" key="10">
    <source>
        <dbReference type="Proteomes" id="UP000308197"/>
    </source>
</evidence>
<keyword evidence="2 6" id="KW-0812">Transmembrane</keyword>
<comment type="subcellular location">
    <subcellularLocation>
        <location evidence="1">Membrane</location>
        <topology evidence="1">Multi-pass membrane protein</topology>
    </subcellularLocation>
</comment>